<dbReference type="Gene3D" id="3.20.20.150">
    <property type="entry name" value="Divalent-metal-dependent TIM barrel enzymes"/>
    <property type="match status" value="1"/>
</dbReference>
<keyword evidence="1" id="KW-0413">Isomerase</keyword>
<dbReference type="InterPro" id="IPR036237">
    <property type="entry name" value="Xyl_isomerase-like_sf"/>
</dbReference>
<accession>A0ABT7CCC9</accession>
<dbReference type="Proteomes" id="UP001228581">
    <property type="component" value="Unassembled WGS sequence"/>
</dbReference>
<feature type="domain" description="Xylose isomerase-like TIM barrel" evidence="2">
    <location>
        <begin position="61"/>
        <end position="284"/>
    </location>
</feature>
<keyword evidence="4" id="KW-1185">Reference proteome</keyword>
<dbReference type="RefSeq" id="WP_313990793.1">
    <property type="nucleotide sequence ID" value="NZ_JASJOR010000013.1"/>
</dbReference>
<dbReference type="InterPro" id="IPR013022">
    <property type="entry name" value="Xyl_isomerase-like_TIM-brl"/>
</dbReference>
<organism evidence="3 4">
    <name type="scientific">Xanthocytophaga flava</name>
    <dbReference type="NCBI Taxonomy" id="3048013"/>
    <lineage>
        <taxon>Bacteria</taxon>
        <taxon>Pseudomonadati</taxon>
        <taxon>Bacteroidota</taxon>
        <taxon>Cytophagia</taxon>
        <taxon>Cytophagales</taxon>
        <taxon>Rhodocytophagaceae</taxon>
        <taxon>Xanthocytophaga</taxon>
    </lineage>
</organism>
<evidence type="ECO:0000256" key="1">
    <source>
        <dbReference type="ARBA" id="ARBA00023235"/>
    </source>
</evidence>
<dbReference type="EMBL" id="JASJOT010000001">
    <property type="protein sequence ID" value="MDJ1491308.1"/>
    <property type="molecule type" value="Genomic_DNA"/>
</dbReference>
<gene>
    <name evidence="3" type="ORF">QNI19_00120</name>
</gene>
<dbReference type="PANTHER" id="PTHR43489">
    <property type="entry name" value="ISOMERASE"/>
    <property type="match status" value="1"/>
</dbReference>
<evidence type="ECO:0000313" key="3">
    <source>
        <dbReference type="EMBL" id="MDJ1491308.1"/>
    </source>
</evidence>
<dbReference type="SUPFAM" id="SSF51658">
    <property type="entry name" value="Xylose isomerase-like"/>
    <property type="match status" value="1"/>
</dbReference>
<evidence type="ECO:0000313" key="4">
    <source>
        <dbReference type="Proteomes" id="UP001228581"/>
    </source>
</evidence>
<comment type="caution">
    <text evidence="3">The sequence shown here is derived from an EMBL/GenBank/DDBJ whole genome shotgun (WGS) entry which is preliminary data.</text>
</comment>
<protein>
    <submittedName>
        <fullName evidence="3">TIM barrel protein</fullName>
    </submittedName>
</protein>
<sequence length="318" mass="35327">MIRRDFVKKSLAVAGVTGITLPTQVDDNPLPAKNKFNLKYAPHFGMFENLAGKDLFDQLKVMSELGFTAIEDNGMMGRTPEVQTKIGETLAKYGMTMGVFVIDGGDNWKISLTTGKQEFKDTFLKTCRTAVEVAKRCNAKWMTVVPGFFERHIPIGVQTGNVIDALRQGSEILAPHGLTMVLEPLSDTPELFLRNSDQTYMICRAVNSPACKILFDMYHMQRNEGDIIANLDRTWSEIGYLQIGDNPGRKEPTSGEMNYKNIFKHIHEKGWQGILGMEHGNAKPGKEGEIALFNAYVETDSFLPKPAAATSGKTKGKK</sequence>
<evidence type="ECO:0000259" key="2">
    <source>
        <dbReference type="Pfam" id="PF01261"/>
    </source>
</evidence>
<dbReference type="Pfam" id="PF01261">
    <property type="entry name" value="AP_endonuc_2"/>
    <property type="match status" value="1"/>
</dbReference>
<proteinExistence type="predicted"/>
<dbReference type="InterPro" id="IPR050417">
    <property type="entry name" value="Sugar_Epim/Isomerase"/>
</dbReference>
<name>A0ABT7CCC9_9BACT</name>
<reference evidence="3 4" key="1">
    <citation type="submission" date="2023-05" db="EMBL/GenBank/DDBJ databases">
        <authorList>
            <person name="Zhang X."/>
        </authorList>
    </citation>
    <scope>NUCLEOTIDE SEQUENCE [LARGE SCALE GENOMIC DNA]</scope>
    <source>
        <strain evidence="3 4">DM2B3-1</strain>
    </source>
</reference>